<evidence type="ECO:0000256" key="3">
    <source>
        <dbReference type="ARBA" id="ARBA00013075"/>
    </source>
</evidence>
<evidence type="ECO:0000256" key="2">
    <source>
        <dbReference type="ARBA" id="ARBA00010483"/>
    </source>
</evidence>
<comment type="subcellular location">
    <subcellularLocation>
        <location evidence="1">Cytoplasm</location>
    </subcellularLocation>
</comment>
<dbReference type="RefSeq" id="XP_005103160.1">
    <property type="nucleotide sequence ID" value="XM_005103103.3"/>
</dbReference>
<name>A0ABM0JWH7_APLCA</name>
<dbReference type="InterPro" id="IPR006393">
    <property type="entry name" value="Sepiapterin_red"/>
</dbReference>
<dbReference type="InterPro" id="IPR002347">
    <property type="entry name" value="SDR_fam"/>
</dbReference>
<dbReference type="PANTHER" id="PTHR44085">
    <property type="entry name" value="SEPIAPTERIN REDUCTASE"/>
    <property type="match status" value="1"/>
</dbReference>
<dbReference type="SUPFAM" id="SSF51735">
    <property type="entry name" value="NAD(P)-binding Rossmann-fold domains"/>
    <property type="match status" value="1"/>
</dbReference>
<dbReference type="Proteomes" id="UP000694888">
    <property type="component" value="Unplaced"/>
</dbReference>
<reference evidence="9" key="1">
    <citation type="submission" date="2025-08" db="UniProtKB">
        <authorList>
            <consortium name="RefSeq"/>
        </authorList>
    </citation>
    <scope>IDENTIFICATION</scope>
</reference>
<evidence type="ECO:0000256" key="6">
    <source>
        <dbReference type="ARBA" id="ARBA00022857"/>
    </source>
</evidence>
<dbReference type="Gene3D" id="3.40.50.720">
    <property type="entry name" value="NAD(P)-binding Rossmann-like Domain"/>
    <property type="match status" value="1"/>
</dbReference>
<keyword evidence="7" id="KW-0560">Oxidoreductase</keyword>
<dbReference type="PRINTS" id="PR00081">
    <property type="entry name" value="GDHRDH"/>
</dbReference>
<evidence type="ECO:0000313" key="8">
    <source>
        <dbReference type="Proteomes" id="UP000694888"/>
    </source>
</evidence>
<dbReference type="InterPro" id="IPR051721">
    <property type="entry name" value="Biopterin_syn/organic_redct"/>
</dbReference>
<dbReference type="PANTHER" id="PTHR44085:SF2">
    <property type="entry name" value="SEPIAPTERIN REDUCTASE"/>
    <property type="match status" value="1"/>
</dbReference>
<dbReference type="GeneID" id="101850659"/>
<dbReference type="NCBIfam" id="TIGR01500">
    <property type="entry name" value="sepiapter_red"/>
    <property type="match status" value="1"/>
</dbReference>
<evidence type="ECO:0000256" key="5">
    <source>
        <dbReference type="ARBA" id="ARBA00022490"/>
    </source>
</evidence>
<comment type="similarity">
    <text evidence="2">Belongs to the sepiapterin reductase family.</text>
</comment>
<dbReference type="Pfam" id="PF00106">
    <property type="entry name" value="adh_short"/>
    <property type="match status" value="1"/>
</dbReference>
<keyword evidence="8" id="KW-1185">Reference proteome</keyword>
<evidence type="ECO:0000256" key="7">
    <source>
        <dbReference type="ARBA" id="ARBA00023002"/>
    </source>
</evidence>
<keyword evidence="5" id="KW-0963">Cytoplasm</keyword>
<accession>A0ABM0JWH7</accession>
<evidence type="ECO:0000256" key="1">
    <source>
        <dbReference type="ARBA" id="ARBA00004496"/>
    </source>
</evidence>
<dbReference type="EC" id="1.1.1.153" evidence="3"/>
<sequence length="266" mass="29460">MADSIVNKKSVCIITGATKGLGKAITSNLAKELPKGSLFILLARSQDLLDRISSQVKENDGIESVSMPFDQSCADGETNKKMLQDALAKAGVAVSQYEQAILINNAGTLDHLDYSRNLDRLDVSTEYFKTNLSGCITLTATFLQVFRAPDVKTRVVVNISSLAAISPMKSWLLYCMAKAAREMMMKIVAAEEENTRTLNYAPGPLVTEMTTTASDKTQDPELRKWFTEQIEKKSLVECDDSAQKLIAILRKNTFENALHIDYYDEI</sequence>
<protein>
    <recommendedName>
        <fullName evidence="4">Sepiapterin reductase</fullName>
        <ecNumber evidence="3">1.1.1.153</ecNumber>
    </recommendedName>
</protein>
<proteinExistence type="inferred from homology"/>
<evidence type="ECO:0000256" key="4">
    <source>
        <dbReference type="ARBA" id="ARBA00019170"/>
    </source>
</evidence>
<evidence type="ECO:0000313" key="9">
    <source>
        <dbReference type="RefSeq" id="XP_005103160.1"/>
    </source>
</evidence>
<dbReference type="InterPro" id="IPR036291">
    <property type="entry name" value="NAD(P)-bd_dom_sf"/>
</dbReference>
<organism evidence="8 9">
    <name type="scientific">Aplysia californica</name>
    <name type="common">California sea hare</name>
    <dbReference type="NCBI Taxonomy" id="6500"/>
    <lineage>
        <taxon>Eukaryota</taxon>
        <taxon>Metazoa</taxon>
        <taxon>Spiralia</taxon>
        <taxon>Lophotrochozoa</taxon>
        <taxon>Mollusca</taxon>
        <taxon>Gastropoda</taxon>
        <taxon>Heterobranchia</taxon>
        <taxon>Euthyneura</taxon>
        <taxon>Tectipleura</taxon>
        <taxon>Aplysiida</taxon>
        <taxon>Aplysioidea</taxon>
        <taxon>Aplysiidae</taxon>
        <taxon>Aplysia</taxon>
    </lineage>
</organism>
<keyword evidence="6" id="KW-0521">NADP</keyword>
<gene>
    <name evidence="9" type="primary">LOC101850659</name>
</gene>